<accession>A0ABQ6VCD5</accession>
<feature type="compositionally biased region" description="Low complexity" evidence="1">
    <location>
        <begin position="1"/>
        <end position="17"/>
    </location>
</feature>
<evidence type="ECO:0000313" key="4">
    <source>
        <dbReference type="Proteomes" id="UP000436181"/>
    </source>
</evidence>
<dbReference type="RefSeq" id="WP_151844783.1">
    <property type="nucleotide sequence ID" value="NZ_WBZJ01000004.1"/>
</dbReference>
<sequence>MTSSPSSASESEQNSGSRGAPKPRGARQGSLGTSRRGVRSAGRHGRTGRQGREAHPDRHVQIPSVEEAPVVSVSIATTGIHPTTARIVAMSLVFFSGEFDYDDSALTVGEEVLSLTRRFDPDEDIGPQHIHGYIPDDLLEAKGFHSSAEMLRRALDGRTVIVHQAGMTWGFIAQEFRRAQRIAARHRRNRTRGRAPRKVETPQPLHIIDTLGSARRQSIDSVDPRLRAIAEQYHIQGHPSVAGLEGAMMLEVGAAASEKRNTIPADDLLEADAHLIAHLAHVQVLSSDESDGIAVLDPSNLMPDQFGIQRSHQRVQAARASRRWVNPGVWTPGEALVQGMEFVISPDIATNPDELIEKATAAGLAYSEKLNRRSSLVVCNENFELRGKSMHAERKNIPLMRDSEFLELLEDVQPGEREPKPVRPGVGVRPRTSSLSHRGMRPTQRSGQGDRGQSGRGQGGRRQGGRGQGGRSQGGRSQGSRAQGNRTRATTAKKKPDMRRNRTHGRNNRT</sequence>
<dbReference type="Gene3D" id="3.30.420.10">
    <property type="entry name" value="Ribonuclease H-like superfamily/Ribonuclease H"/>
    <property type="match status" value="1"/>
</dbReference>
<evidence type="ECO:0000313" key="3">
    <source>
        <dbReference type="EMBL" id="KAB3519128.1"/>
    </source>
</evidence>
<feature type="compositionally biased region" description="Basic and acidic residues" evidence="1">
    <location>
        <begin position="50"/>
        <end position="60"/>
    </location>
</feature>
<dbReference type="InterPro" id="IPR036420">
    <property type="entry name" value="BRCT_dom_sf"/>
</dbReference>
<dbReference type="InterPro" id="IPR036397">
    <property type="entry name" value="RNaseH_sf"/>
</dbReference>
<feature type="region of interest" description="Disordered" evidence="1">
    <location>
        <begin position="1"/>
        <end position="65"/>
    </location>
</feature>
<gene>
    <name evidence="3" type="ORF">F8377_08945</name>
</gene>
<comment type="caution">
    <text evidence="3">The sequence shown here is derived from an EMBL/GenBank/DDBJ whole genome shotgun (WGS) entry which is preliminary data.</text>
</comment>
<name>A0ABQ6VCD5_9CORY</name>
<dbReference type="Proteomes" id="UP000436181">
    <property type="component" value="Unassembled WGS sequence"/>
</dbReference>
<feature type="compositionally biased region" description="Basic residues" evidence="1">
    <location>
        <begin position="501"/>
        <end position="510"/>
    </location>
</feature>
<feature type="compositionally biased region" description="Basic residues" evidence="1">
    <location>
        <begin position="36"/>
        <end position="49"/>
    </location>
</feature>
<dbReference type="InterPro" id="IPR012337">
    <property type="entry name" value="RNaseH-like_sf"/>
</dbReference>
<dbReference type="InterPro" id="IPR001357">
    <property type="entry name" value="BRCT_dom"/>
</dbReference>
<feature type="compositionally biased region" description="Gly residues" evidence="1">
    <location>
        <begin position="449"/>
        <end position="477"/>
    </location>
</feature>
<feature type="domain" description="BRCT" evidence="2">
    <location>
        <begin position="337"/>
        <end position="409"/>
    </location>
</feature>
<dbReference type="SUPFAM" id="SSF53098">
    <property type="entry name" value="Ribonuclease H-like"/>
    <property type="match status" value="1"/>
</dbReference>
<reference evidence="3 4" key="1">
    <citation type="submission" date="2019-10" db="EMBL/GenBank/DDBJ databases">
        <title>Corynebacterium sp novel species isolated from the respiratory tract of Marmot.</title>
        <authorList>
            <person name="Zhang G."/>
        </authorList>
    </citation>
    <scope>NUCLEOTIDE SEQUENCE [LARGE SCALE GENOMIC DNA]</scope>
    <source>
        <strain evidence="3 4">336</strain>
    </source>
</reference>
<dbReference type="CDD" id="cd06127">
    <property type="entry name" value="DEDDh"/>
    <property type="match status" value="1"/>
</dbReference>
<dbReference type="Pfam" id="PF00533">
    <property type="entry name" value="BRCT"/>
    <property type="match status" value="1"/>
</dbReference>
<evidence type="ECO:0000256" key="1">
    <source>
        <dbReference type="SAM" id="MobiDB-lite"/>
    </source>
</evidence>
<keyword evidence="4" id="KW-1185">Reference proteome</keyword>
<organism evidence="3 4">
    <name type="scientific">Corynebacterium zhongnanshanii</name>
    <dbReference type="NCBI Taxonomy" id="2768834"/>
    <lineage>
        <taxon>Bacteria</taxon>
        <taxon>Bacillati</taxon>
        <taxon>Actinomycetota</taxon>
        <taxon>Actinomycetes</taxon>
        <taxon>Mycobacteriales</taxon>
        <taxon>Corynebacteriaceae</taxon>
        <taxon>Corynebacterium</taxon>
    </lineage>
</organism>
<proteinExistence type="predicted"/>
<protein>
    <submittedName>
        <fullName evidence="3">DNA polymerase III subunit epsilon</fullName>
    </submittedName>
</protein>
<dbReference type="Gene3D" id="3.40.50.10190">
    <property type="entry name" value="BRCT domain"/>
    <property type="match status" value="1"/>
</dbReference>
<dbReference type="EMBL" id="WBZJ01000004">
    <property type="protein sequence ID" value="KAB3519128.1"/>
    <property type="molecule type" value="Genomic_DNA"/>
</dbReference>
<dbReference type="SUPFAM" id="SSF52113">
    <property type="entry name" value="BRCT domain"/>
    <property type="match status" value="1"/>
</dbReference>
<evidence type="ECO:0000259" key="2">
    <source>
        <dbReference type="Pfam" id="PF00533"/>
    </source>
</evidence>
<feature type="region of interest" description="Disordered" evidence="1">
    <location>
        <begin position="412"/>
        <end position="510"/>
    </location>
</feature>